<sequence length="59" mass="6234">MILLIPGAVLLTVAAVNVIFGQATIAVITGVVGLILVLAWIFRHYSHRGDYSRSGNAGQ</sequence>
<organism evidence="2 3">
    <name type="scientific">Streptomyces parvulus</name>
    <dbReference type="NCBI Taxonomy" id="146923"/>
    <lineage>
        <taxon>Bacteria</taxon>
        <taxon>Bacillati</taxon>
        <taxon>Actinomycetota</taxon>
        <taxon>Actinomycetes</taxon>
        <taxon>Kitasatosporales</taxon>
        <taxon>Streptomycetaceae</taxon>
        <taxon>Streptomyces</taxon>
    </lineage>
</organism>
<name>A0A369V0X7_9ACTN</name>
<evidence type="ECO:0000313" key="2">
    <source>
        <dbReference type="EMBL" id="RDD86666.1"/>
    </source>
</evidence>
<dbReference type="RefSeq" id="WP_114530883.1">
    <property type="nucleotide sequence ID" value="NZ_JBHYWK010000014.1"/>
</dbReference>
<dbReference type="Proteomes" id="UP000253742">
    <property type="component" value="Unassembled WGS sequence"/>
</dbReference>
<keyword evidence="1" id="KW-0812">Transmembrane</keyword>
<dbReference type="AlphaFoldDB" id="A0A369V0X7"/>
<evidence type="ECO:0000313" key="3">
    <source>
        <dbReference type="Proteomes" id="UP000253742"/>
    </source>
</evidence>
<reference evidence="2 3" key="1">
    <citation type="submission" date="2018-07" db="EMBL/GenBank/DDBJ databases">
        <title>Genome guided investigation of antibiotics producing actinomycetales strain isolated from a Macau mangrove ecosystem.</title>
        <authorList>
            <person name="Hu D."/>
        </authorList>
    </citation>
    <scope>NUCLEOTIDE SEQUENCE [LARGE SCALE GENOMIC DNA]</scope>
    <source>
        <strain evidence="2 3">2297</strain>
    </source>
</reference>
<dbReference type="EMBL" id="QQBH01000016">
    <property type="protein sequence ID" value="RDD86666.1"/>
    <property type="molecule type" value="Genomic_DNA"/>
</dbReference>
<comment type="caution">
    <text evidence="2">The sequence shown here is derived from an EMBL/GenBank/DDBJ whole genome shotgun (WGS) entry which is preliminary data.</text>
</comment>
<accession>A0A369V0X7</accession>
<protein>
    <submittedName>
        <fullName evidence="2">Uncharacterized protein</fullName>
    </submittedName>
</protein>
<gene>
    <name evidence="2" type="ORF">DVZ84_23925</name>
</gene>
<keyword evidence="1" id="KW-1133">Transmembrane helix</keyword>
<feature type="transmembrane region" description="Helical" evidence="1">
    <location>
        <begin position="25"/>
        <end position="42"/>
    </location>
</feature>
<evidence type="ECO:0000256" key="1">
    <source>
        <dbReference type="SAM" id="Phobius"/>
    </source>
</evidence>
<keyword evidence="1" id="KW-0472">Membrane</keyword>
<proteinExistence type="predicted"/>